<reference evidence="2" key="1">
    <citation type="submission" date="2018-11" db="EMBL/GenBank/DDBJ databases">
        <authorList>
            <consortium name="Pathogen Informatics"/>
        </authorList>
    </citation>
    <scope>NUCLEOTIDE SEQUENCE</scope>
</reference>
<feature type="region of interest" description="Disordered" evidence="1">
    <location>
        <begin position="1"/>
        <end position="66"/>
    </location>
</feature>
<feature type="region of interest" description="Disordered" evidence="1">
    <location>
        <begin position="132"/>
        <end position="152"/>
    </location>
</feature>
<feature type="compositionally biased region" description="Low complexity" evidence="1">
    <location>
        <begin position="1"/>
        <end position="17"/>
    </location>
</feature>
<organism evidence="2 3">
    <name type="scientific">Protopolystoma xenopodis</name>
    <dbReference type="NCBI Taxonomy" id="117903"/>
    <lineage>
        <taxon>Eukaryota</taxon>
        <taxon>Metazoa</taxon>
        <taxon>Spiralia</taxon>
        <taxon>Lophotrochozoa</taxon>
        <taxon>Platyhelminthes</taxon>
        <taxon>Monogenea</taxon>
        <taxon>Polyopisthocotylea</taxon>
        <taxon>Polystomatidea</taxon>
        <taxon>Polystomatidae</taxon>
        <taxon>Protopolystoma</taxon>
    </lineage>
</organism>
<feature type="compositionally biased region" description="Polar residues" evidence="1">
    <location>
        <begin position="85"/>
        <end position="101"/>
    </location>
</feature>
<feature type="region of interest" description="Disordered" evidence="1">
    <location>
        <begin position="82"/>
        <end position="107"/>
    </location>
</feature>
<keyword evidence="3" id="KW-1185">Reference proteome</keyword>
<proteinExistence type="predicted"/>
<dbReference type="Proteomes" id="UP000784294">
    <property type="component" value="Unassembled WGS sequence"/>
</dbReference>
<dbReference type="EMBL" id="CAAALY010106084">
    <property type="protein sequence ID" value="VEL29771.1"/>
    <property type="molecule type" value="Genomic_DNA"/>
</dbReference>
<dbReference type="AlphaFoldDB" id="A0A3S5FF64"/>
<evidence type="ECO:0000313" key="3">
    <source>
        <dbReference type="Proteomes" id="UP000784294"/>
    </source>
</evidence>
<sequence>MWSLRSGVESETGSVGEVETEGESPSHIDPKEWAILTRIDPPNGVHRRHSRMAEAPRAPRLGEPTNLLPLSTQPCIHPSVHASPVGSSTKAQEADKTQTVPTEGGRDKISKMESPFLHCPAAQPAQIDGITTRRDNQDSQPSHDTQVGLRDSRQRWLAVRGKERMDRGAELAHMVTSNQSCIATHLNASSEGKIMKSARRKVE</sequence>
<evidence type="ECO:0000313" key="2">
    <source>
        <dbReference type="EMBL" id="VEL29771.1"/>
    </source>
</evidence>
<comment type="caution">
    <text evidence="2">The sequence shown here is derived from an EMBL/GenBank/DDBJ whole genome shotgun (WGS) entry which is preliminary data.</text>
</comment>
<accession>A0A3S5FF64</accession>
<name>A0A3S5FF64_9PLAT</name>
<gene>
    <name evidence="2" type="ORF">PXEA_LOCUS23211</name>
</gene>
<protein>
    <submittedName>
        <fullName evidence="2">Uncharacterized protein</fullName>
    </submittedName>
</protein>
<evidence type="ECO:0000256" key="1">
    <source>
        <dbReference type="SAM" id="MobiDB-lite"/>
    </source>
</evidence>